<evidence type="ECO:0000313" key="4">
    <source>
        <dbReference type="EMBL" id="AMQ54986.1"/>
    </source>
</evidence>
<accession>A0A142EIN1</accession>
<dbReference type="STRING" id="1727163.AO498_01190"/>
<name>A0A142EIN1_9BACT</name>
<dbReference type="Gene3D" id="2.60.40.10">
    <property type="entry name" value="Immunoglobulins"/>
    <property type="match status" value="1"/>
</dbReference>
<dbReference type="PANTHER" id="PTHR24412">
    <property type="entry name" value="KELCH PROTEIN"/>
    <property type="match status" value="1"/>
</dbReference>
<keyword evidence="5" id="KW-1185">Reference proteome</keyword>
<dbReference type="EMBL" id="CP012836">
    <property type="protein sequence ID" value="AMQ54986.1"/>
    <property type="molecule type" value="Genomic_DNA"/>
</dbReference>
<dbReference type="Pfam" id="PF01833">
    <property type="entry name" value="TIG"/>
    <property type="match status" value="1"/>
</dbReference>
<dbReference type="InterPro" id="IPR014756">
    <property type="entry name" value="Ig_E-set"/>
</dbReference>
<dbReference type="InterPro" id="IPR006652">
    <property type="entry name" value="Kelch_1"/>
</dbReference>
<dbReference type="Pfam" id="PF01344">
    <property type="entry name" value="Kelch_1"/>
    <property type="match status" value="1"/>
</dbReference>
<sequence length="472" mass="52437">MFWSCTEEENTPIIVATEDLIYVGSEGIRATGRIISNQELTATEHGFLIATDQNFSSPSRILLGEKSGPGRFIGELSGLNIETPYFIRAFAEINGESIVGDILEFQTLSPVVESSFPTFGRPGQQVTILGRNLPTSAKVFFGTQEAQILKNTFESRLIVQIPAAAGEISVPLKVQVDEKVIEIGTFEYQSGKYTKVSEFPGSQRVYETVSFFFDNQFLIGLGQIKNGNLYPSFQSYNPSNTAWTEIDFPGNPRNAAFAAGGFVGGGAVEVDRDVFVYDRSFWKKTASGFEQLNDIPFNSRESLALEFEGKLYVIGGRENFNQVRMYDPVSATWTTRNPSPIPITSESSHFVYQGKVYVVTTGGVIYEFNPSAQTWVLKTNYPGDAGLGVSPMSVVLGDKAYIGLFRRSSEMWELDLNTFTWKIKNNYTGFPQSITVGSFVWNGQIYLLRGPDVSVFGDNIPFELYRFEPEAI</sequence>
<reference evidence="4 5" key="2">
    <citation type="journal article" date="2016" name="Genome Announc.">
        <title>Complete Genome Sequence of Algoriphagus sp. Strain M8-2, Isolated from a Brackish Lake.</title>
        <authorList>
            <person name="Muraguchi Y."/>
            <person name="Kushimoto K."/>
            <person name="Ohtsubo Y."/>
            <person name="Suzuki T."/>
            <person name="Dohra H."/>
            <person name="Kimbara K."/>
            <person name="Shintani M."/>
        </authorList>
    </citation>
    <scope>NUCLEOTIDE SEQUENCE [LARGE SCALE GENOMIC DNA]</scope>
    <source>
        <strain evidence="4 5">M8-2</strain>
    </source>
</reference>
<reference evidence="5" key="1">
    <citation type="submission" date="2015-09" db="EMBL/GenBank/DDBJ databases">
        <title>Complete sequence of Algoriphagus sp. M8-2.</title>
        <authorList>
            <person name="Shintani M."/>
        </authorList>
    </citation>
    <scope>NUCLEOTIDE SEQUENCE [LARGE SCALE GENOMIC DNA]</scope>
    <source>
        <strain evidence="5">M8-2</strain>
    </source>
</reference>
<dbReference type="AlphaFoldDB" id="A0A142EIN1"/>
<organism evidence="4 5">
    <name type="scientific">Algoriphagus sanaruensis</name>
    <dbReference type="NCBI Taxonomy" id="1727163"/>
    <lineage>
        <taxon>Bacteria</taxon>
        <taxon>Pseudomonadati</taxon>
        <taxon>Bacteroidota</taxon>
        <taxon>Cytophagia</taxon>
        <taxon>Cytophagales</taxon>
        <taxon>Cyclobacteriaceae</taxon>
        <taxon>Algoriphagus</taxon>
    </lineage>
</organism>
<dbReference type="SMART" id="SM00612">
    <property type="entry name" value="Kelch"/>
    <property type="match status" value="1"/>
</dbReference>
<dbReference type="SUPFAM" id="SSF117281">
    <property type="entry name" value="Kelch motif"/>
    <property type="match status" value="1"/>
</dbReference>
<evidence type="ECO:0000256" key="1">
    <source>
        <dbReference type="ARBA" id="ARBA00022441"/>
    </source>
</evidence>
<gene>
    <name evidence="4" type="ORF">AO498_01190</name>
</gene>
<dbReference type="KEGG" id="alm:AO498_01190"/>
<feature type="domain" description="IPT/TIG" evidence="3">
    <location>
        <begin position="110"/>
        <end position="186"/>
    </location>
</feature>
<evidence type="ECO:0000259" key="3">
    <source>
        <dbReference type="Pfam" id="PF01833"/>
    </source>
</evidence>
<dbReference type="PATRIC" id="fig|1727163.4.peg.246"/>
<dbReference type="Proteomes" id="UP000073816">
    <property type="component" value="Chromosome"/>
</dbReference>
<protein>
    <recommendedName>
        <fullName evidence="3">IPT/TIG domain-containing protein</fullName>
    </recommendedName>
</protein>
<proteinExistence type="predicted"/>
<keyword evidence="1" id="KW-0880">Kelch repeat</keyword>
<keyword evidence="2" id="KW-0677">Repeat</keyword>
<evidence type="ECO:0000256" key="2">
    <source>
        <dbReference type="ARBA" id="ARBA00022737"/>
    </source>
</evidence>
<dbReference type="PANTHER" id="PTHR24412:SF489">
    <property type="entry name" value="RING FINGER DOMAIN AND KELCH REPEAT-CONTAINING PROTEIN DDB_G0271372"/>
    <property type="match status" value="1"/>
</dbReference>
<dbReference type="InterPro" id="IPR002909">
    <property type="entry name" value="IPT_dom"/>
</dbReference>
<dbReference type="InterPro" id="IPR015915">
    <property type="entry name" value="Kelch-typ_b-propeller"/>
</dbReference>
<dbReference type="SUPFAM" id="SSF81296">
    <property type="entry name" value="E set domains"/>
    <property type="match status" value="1"/>
</dbReference>
<dbReference type="Gene3D" id="2.120.10.80">
    <property type="entry name" value="Kelch-type beta propeller"/>
    <property type="match status" value="1"/>
</dbReference>
<dbReference type="InterPro" id="IPR013783">
    <property type="entry name" value="Ig-like_fold"/>
</dbReference>
<evidence type="ECO:0000313" key="5">
    <source>
        <dbReference type="Proteomes" id="UP000073816"/>
    </source>
</evidence>